<protein>
    <submittedName>
        <fullName evidence="1">Uncharacterized protein</fullName>
    </submittedName>
</protein>
<dbReference type="Proteomes" id="UP000233769">
    <property type="component" value="Chromosome tk0001"/>
</dbReference>
<reference evidence="2" key="1">
    <citation type="submission" date="2017-10" db="EMBL/GenBank/DDBJ databases">
        <authorList>
            <person name="Regsiter A."/>
            <person name="William W."/>
        </authorList>
    </citation>
    <scope>NUCLEOTIDE SEQUENCE [LARGE SCALE GENOMIC DNA]</scope>
</reference>
<evidence type="ECO:0000313" key="2">
    <source>
        <dbReference type="Proteomes" id="UP000233769"/>
    </source>
</evidence>
<gene>
    <name evidence="1" type="ORF">TK0001_5965</name>
</gene>
<name>A0A2N9AYY4_METEX</name>
<accession>A0A2N9AYY4</accession>
<dbReference type="EMBL" id="LT962688">
    <property type="protein sequence ID" value="SOR32523.1"/>
    <property type="molecule type" value="Genomic_DNA"/>
</dbReference>
<organism evidence="1 2">
    <name type="scientific">Methylorubrum extorquens</name>
    <name type="common">Methylobacterium dichloromethanicum</name>
    <name type="synonym">Methylobacterium extorquens</name>
    <dbReference type="NCBI Taxonomy" id="408"/>
    <lineage>
        <taxon>Bacteria</taxon>
        <taxon>Pseudomonadati</taxon>
        <taxon>Pseudomonadota</taxon>
        <taxon>Alphaproteobacteria</taxon>
        <taxon>Hyphomicrobiales</taxon>
        <taxon>Methylobacteriaceae</taxon>
        <taxon>Methylorubrum</taxon>
    </lineage>
</organism>
<dbReference type="AlphaFoldDB" id="A0A2N9AYY4"/>
<evidence type="ECO:0000313" key="1">
    <source>
        <dbReference type="EMBL" id="SOR32523.1"/>
    </source>
</evidence>
<proteinExistence type="predicted"/>
<sequence>MQLPSINMPKWIVAAAKLKGNSFNRIILLGNHPLAEIYSKDCHDMNIDFVWLKERRCIFAAIEKFEHASLLIIFGKDGAAYLRENSLELKAKLLGLPIVEVFDNSWSETGEPFEIKTTPVRIYNDEISHKLLQEMESIILACYPNSFAHRKSNIQ</sequence>